<dbReference type="EMBL" id="JAVDWW010000004">
    <property type="protein sequence ID" value="MDR7169524.1"/>
    <property type="molecule type" value="Genomic_DNA"/>
</dbReference>
<protein>
    <recommendedName>
        <fullName evidence="3">Immunity protein 35 of polymorphic toxin system</fullName>
    </recommendedName>
</protein>
<evidence type="ECO:0008006" key="3">
    <source>
        <dbReference type="Google" id="ProtNLM"/>
    </source>
</evidence>
<evidence type="ECO:0000313" key="1">
    <source>
        <dbReference type="EMBL" id="MDR7169524.1"/>
    </source>
</evidence>
<proteinExistence type="predicted"/>
<gene>
    <name evidence="1" type="ORF">J2W56_003265</name>
</gene>
<dbReference type="RefSeq" id="WP_310402615.1">
    <property type="nucleotide sequence ID" value="NZ_JAVDWW010000004.1"/>
</dbReference>
<dbReference type="Proteomes" id="UP001251217">
    <property type="component" value="Unassembled WGS sequence"/>
</dbReference>
<name>A0ABU1XG85_9NOCA</name>
<organism evidence="1 2">
    <name type="scientific">Nocardia kruczakiae</name>
    <dbReference type="NCBI Taxonomy" id="261477"/>
    <lineage>
        <taxon>Bacteria</taxon>
        <taxon>Bacillati</taxon>
        <taxon>Actinomycetota</taxon>
        <taxon>Actinomycetes</taxon>
        <taxon>Mycobacteriales</taxon>
        <taxon>Nocardiaceae</taxon>
        <taxon>Nocardia</taxon>
    </lineage>
</organism>
<keyword evidence="2" id="KW-1185">Reference proteome</keyword>
<evidence type="ECO:0000313" key="2">
    <source>
        <dbReference type="Proteomes" id="UP001251217"/>
    </source>
</evidence>
<sequence>MLGFAIVDRQPAADATAVWLTSRTDTTIVRNTNAVVIPHDDPDHDSKVQWLVSGRSVVLTAGTTPQSCFENAVEVDLFDDLIKLTTAYQERICQAVDDYSRRQRSKLVVPVFQPVPQLAAPAQDEPRFRALAVANYVGNVWTAWLFTEEQRLRRTVNPRTGETPWIMPEEQNNPAIAIFPAEFSDRVRPAGRDERSRRP</sequence>
<comment type="caution">
    <text evidence="1">The sequence shown here is derived from an EMBL/GenBank/DDBJ whole genome shotgun (WGS) entry which is preliminary data.</text>
</comment>
<reference evidence="1 2" key="1">
    <citation type="submission" date="2023-07" db="EMBL/GenBank/DDBJ databases">
        <title>Sorghum-associated microbial communities from plants grown in Nebraska, USA.</title>
        <authorList>
            <person name="Schachtman D."/>
        </authorList>
    </citation>
    <scope>NUCLEOTIDE SEQUENCE [LARGE SCALE GENOMIC DNA]</scope>
    <source>
        <strain evidence="1 2">4272</strain>
    </source>
</reference>
<accession>A0ABU1XG85</accession>